<dbReference type="PANTHER" id="PTHR37299">
    <property type="entry name" value="TRANSCRIPTIONAL REGULATOR-RELATED"/>
    <property type="match status" value="1"/>
</dbReference>
<dbReference type="Pfam" id="PF04397">
    <property type="entry name" value="LytTR"/>
    <property type="match status" value="1"/>
</dbReference>
<evidence type="ECO:0000313" key="5">
    <source>
        <dbReference type="EMBL" id="TMO70482.1"/>
    </source>
</evidence>
<evidence type="ECO:0000259" key="4">
    <source>
        <dbReference type="PROSITE" id="PS50930"/>
    </source>
</evidence>
<dbReference type="PROSITE" id="PS50930">
    <property type="entry name" value="HTH_LYTTR"/>
    <property type="match status" value="1"/>
</dbReference>
<dbReference type="EMBL" id="PNBX01000003">
    <property type="protein sequence ID" value="TMO70482.1"/>
    <property type="molecule type" value="Genomic_DNA"/>
</dbReference>
<dbReference type="Pfam" id="PF00072">
    <property type="entry name" value="Response_reg"/>
    <property type="match status" value="1"/>
</dbReference>
<dbReference type="GO" id="GO:0000156">
    <property type="term" value="F:phosphorelay response regulator activity"/>
    <property type="evidence" value="ECO:0007669"/>
    <property type="project" value="InterPro"/>
</dbReference>
<protein>
    <submittedName>
        <fullName evidence="5">DNA-binding response regulator</fullName>
    </submittedName>
</protein>
<evidence type="ECO:0000313" key="6">
    <source>
        <dbReference type="EMBL" id="TMO77651.1"/>
    </source>
</evidence>
<keyword evidence="7" id="KW-1185">Reference proteome</keyword>
<dbReference type="InterPro" id="IPR011006">
    <property type="entry name" value="CheY-like_superfamily"/>
</dbReference>
<dbReference type="GO" id="GO:0003677">
    <property type="term" value="F:DNA binding"/>
    <property type="evidence" value="ECO:0007669"/>
    <property type="project" value="UniProtKB-KW"/>
</dbReference>
<evidence type="ECO:0000313" key="8">
    <source>
        <dbReference type="Proteomes" id="UP000307217"/>
    </source>
</evidence>
<keyword evidence="5" id="KW-0238">DNA-binding</keyword>
<dbReference type="AlphaFoldDB" id="A0A5S3VDT7"/>
<proteinExistence type="predicted"/>
<feature type="modified residue" description="4-aspartylphosphate" evidence="2">
    <location>
        <position position="53"/>
    </location>
</feature>
<gene>
    <name evidence="5" type="ORF">CWC19_01310</name>
    <name evidence="6" type="ORF">CWC20_03420</name>
</gene>
<reference evidence="5" key="3">
    <citation type="submission" date="2019-09" db="EMBL/GenBank/DDBJ databases">
        <title>Co-occurence of chitin degradation, pigmentation and bioactivity in marine Pseudoalteromonas.</title>
        <authorList>
            <person name="Sonnenschein E.C."/>
            <person name="Bech P.K."/>
        </authorList>
    </citation>
    <scope>NUCLEOTIDE SEQUENCE</scope>
    <source>
        <strain evidence="5">S3790</strain>
        <strain evidence="6 7">S3895</strain>
    </source>
</reference>
<feature type="domain" description="Response regulatory" evidence="3">
    <location>
        <begin position="2"/>
        <end position="116"/>
    </location>
</feature>
<evidence type="ECO:0000259" key="3">
    <source>
        <dbReference type="PROSITE" id="PS50110"/>
    </source>
</evidence>
<dbReference type="OrthoDB" id="236568at2"/>
<dbReference type="PROSITE" id="PS50110">
    <property type="entry name" value="RESPONSE_REGULATORY"/>
    <property type="match status" value="1"/>
</dbReference>
<dbReference type="Proteomes" id="UP000307164">
    <property type="component" value="Unassembled WGS sequence"/>
</dbReference>
<dbReference type="Gene3D" id="3.40.50.2300">
    <property type="match status" value="1"/>
</dbReference>
<dbReference type="PANTHER" id="PTHR37299:SF1">
    <property type="entry name" value="STAGE 0 SPORULATION PROTEIN A HOMOLOG"/>
    <property type="match status" value="1"/>
</dbReference>
<reference evidence="5 8" key="1">
    <citation type="submission" date="2018-01" db="EMBL/GenBank/DDBJ databases">
        <authorList>
            <person name="Paulsen S."/>
            <person name="Gram L.K."/>
        </authorList>
    </citation>
    <scope>NUCLEOTIDE SEQUENCE [LARGE SCALE GENOMIC DNA]</scope>
    <source>
        <strain evidence="5 8">S3790</strain>
        <strain evidence="6">S3895</strain>
    </source>
</reference>
<reference evidence="8" key="2">
    <citation type="submission" date="2019-06" db="EMBL/GenBank/DDBJ databases">
        <title>Co-occurence of chitin degradation, pigmentation and bioactivity in marine Pseudoalteromonas.</title>
        <authorList>
            <person name="Sonnenschein E.C."/>
            <person name="Bech P.K."/>
        </authorList>
    </citation>
    <scope>NUCLEOTIDE SEQUENCE [LARGE SCALE GENOMIC DNA]</scope>
    <source>
        <strain evidence="8">S3790</strain>
    </source>
</reference>
<dbReference type="SUPFAM" id="SSF52172">
    <property type="entry name" value="CheY-like"/>
    <property type="match status" value="1"/>
</dbReference>
<dbReference type="RefSeq" id="WP_138589627.1">
    <property type="nucleotide sequence ID" value="NZ_PNBW01000019.1"/>
</dbReference>
<dbReference type="Proteomes" id="UP000307217">
    <property type="component" value="Unassembled WGS sequence"/>
</dbReference>
<dbReference type="CDD" id="cd17536">
    <property type="entry name" value="REC_YesN-like"/>
    <property type="match status" value="1"/>
</dbReference>
<dbReference type="InterPro" id="IPR001789">
    <property type="entry name" value="Sig_transdc_resp-reg_receiver"/>
</dbReference>
<comment type="caution">
    <text evidence="5">The sequence shown here is derived from an EMBL/GenBank/DDBJ whole genome shotgun (WGS) entry which is preliminary data.</text>
</comment>
<evidence type="ECO:0000313" key="7">
    <source>
        <dbReference type="Proteomes" id="UP000307164"/>
    </source>
</evidence>
<dbReference type="SMART" id="SM00850">
    <property type="entry name" value="LytTR"/>
    <property type="match status" value="1"/>
</dbReference>
<accession>A0A5S3VDT7</accession>
<dbReference type="InterPro" id="IPR007492">
    <property type="entry name" value="LytTR_DNA-bd_dom"/>
</dbReference>
<dbReference type="Gene3D" id="2.40.50.1020">
    <property type="entry name" value="LytTr DNA-binding domain"/>
    <property type="match status" value="1"/>
</dbReference>
<evidence type="ECO:0000256" key="2">
    <source>
        <dbReference type="PROSITE-ProRule" id="PRU00169"/>
    </source>
</evidence>
<organism evidence="5 8">
    <name type="scientific">Pseudoalteromonas aurantia</name>
    <dbReference type="NCBI Taxonomy" id="43654"/>
    <lineage>
        <taxon>Bacteria</taxon>
        <taxon>Pseudomonadati</taxon>
        <taxon>Pseudomonadota</taxon>
        <taxon>Gammaproteobacteria</taxon>
        <taxon>Alteromonadales</taxon>
        <taxon>Pseudoalteromonadaceae</taxon>
        <taxon>Pseudoalteromonas</taxon>
    </lineage>
</organism>
<keyword evidence="2" id="KW-0597">Phosphoprotein</keyword>
<dbReference type="InterPro" id="IPR046947">
    <property type="entry name" value="LytR-like"/>
</dbReference>
<dbReference type="SMART" id="SM00448">
    <property type="entry name" value="REC"/>
    <property type="match status" value="1"/>
</dbReference>
<feature type="domain" description="HTH LytTR-type" evidence="4">
    <location>
        <begin position="120"/>
        <end position="222"/>
    </location>
</feature>
<sequence>MKYLVADDEPLARQRINRLMEKLGGFEFVGAAEHGTQVLDLVDKCKPTIILLDIDMPGMNGIEVATLLSTSHPEVKVVFVTAHAEFALEAFHVFAAGYLVKPVQIEQLTAVMSRLYTPKLQYQLAGETRSVNISEVLVAQADDKYTHIWFEGGEAMVDHSLKYLLAHYPQDFIQIHRHTLVKRDAIDSIAHQATGGAVVKIKGFPEQLPVSRRAVKEVKTLI</sequence>
<keyword evidence="1" id="KW-0902">Two-component regulatory system</keyword>
<name>A0A5S3VDT7_9GAMM</name>
<dbReference type="EMBL" id="PNBW01000019">
    <property type="protein sequence ID" value="TMO77651.1"/>
    <property type="molecule type" value="Genomic_DNA"/>
</dbReference>
<evidence type="ECO:0000256" key="1">
    <source>
        <dbReference type="ARBA" id="ARBA00023012"/>
    </source>
</evidence>